<feature type="compositionally biased region" description="Basic and acidic residues" evidence="1">
    <location>
        <begin position="104"/>
        <end position="114"/>
    </location>
</feature>
<feature type="compositionally biased region" description="Basic and acidic residues" evidence="1">
    <location>
        <begin position="1"/>
        <end position="14"/>
    </location>
</feature>
<organism evidence="2 3">
    <name type="scientific">Ectocarpus siliculosus</name>
    <name type="common">Brown alga</name>
    <name type="synonym">Conferva siliculosa</name>
    <dbReference type="NCBI Taxonomy" id="2880"/>
    <lineage>
        <taxon>Eukaryota</taxon>
        <taxon>Sar</taxon>
        <taxon>Stramenopiles</taxon>
        <taxon>Ochrophyta</taxon>
        <taxon>PX clade</taxon>
        <taxon>Phaeophyceae</taxon>
        <taxon>Ectocarpales</taxon>
        <taxon>Ectocarpaceae</taxon>
        <taxon>Ectocarpus</taxon>
    </lineage>
</organism>
<dbReference type="InParanoid" id="D8LIN2"/>
<feature type="compositionally biased region" description="Low complexity" evidence="1">
    <location>
        <begin position="146"/>
        <end position="164"/>
    </location>
</feature>
<evidence type="ECO:0000313" key="2">
    <source>
        <dbReference type="EMBL" id="CBN75942.1"/>
    </source>
</evidence>
<protein>
    <submittedName>
        <fullName evidence="2">Uncharacterized protein</fullName>
    </submittedName>
</protein>
<keyword evidence="3" id="KW-1185">Reference proteome</keyword>
<dbReference type="EMBL" id="FN649748">
    <property type="protein sequence ID" value="CBN75942.1"/>
    <property type="molecule type" value="Genomic_DNA"/>
</dbReference>
<proteinExistence type="predicted"/>
<feature type="region of interest" description="Disordered" evidence="1">
    <location>
        <begin position="104"/>
        <end position="244"/>
    </location>
</feature>
<evidence type="ECO:0000313" key="3">
    <source>
        <dbReference type="Proteomes" id="UP000002630"/>
    </source>
</evidence>
<sequence length="244" mass="25042">MIRESEAIGKEGKGDGGGPDAEKANPPTAAAVHGEEVLLIKSLQPLSVVKICLRRLGLAHTGVQGEAEVEVEGGAELQRLVGQVVDHRRVAVVMDELQERVTMRRREKLAESEGRSLPGQGKAARRKEGKGNKKNPADIDGRQGGARKNGAARAAAAAATAGSAFVSLSGESPSDDNDAGPSRASRGGSGGSGGSGDREDSRGGTAGGEALHGSWAAKRALKDKEASATKAFSGKRITFGDDDD</sequence>
<name>D8LIN2_ECTSI</name>
<dbReference type="AlphaFoldDB" id="D8LIN2"/>
<feature type="region of interest" description="Disordered" evidence="1">
    <location>
        <begin position="1"/>
        <end position="28"/>
    </location>
</feature>
<gene>
    <name evidence="2" type="ORF">Esi_0220_0029</name>
</gene>
<evidence type="ECO:0000256" key="1">
    <source>
        <dbReference type="SAM" id="MobiDB-lite"/>
    </source>
</evidence>
<feature type="compositionally biased region" description="Basic and acidic residues" evidence="1">
    <location>
        <begin position="129"/>
        <end position="141"/>
    </location>
</feature>
<reference evidence="2 3" key="1">
    <citation type="journal article" date="2010" name="Nature">
        <title>The Ectocarpus genome and the independent evolution of multicellularity in brown algae.</title>
        <authorList>
            <person name="Cock J.M."/>
            <person name="Sterck L."/>
            <person name="Rouze P."/>
            <person name="Scornet D."/>
            <person name="Allen A.E."/>
            <person name="Amoutzias G."/>
            <person name="Anthouard V."/>
            <person name="Artiguenave F."/>
            <person name="Aury J.M."/>
            <person name="Badger J.H."/>
            <person name="Beszteri B."/>
            <person name="Billiau K."/>
            <person name="Bonnet E."/>
            <person name="Bothwell J.H."/>
            <person name="Bowler C."/>
            <person name="Boyen C."/>
            <person name="Brownlee C."/>
            <person name="Carrano C.J."/>
            <person name="Charrier B."/>
            <person name="Cho G.Y."/>
            <person name="Coelho S.M."/>
            <person name="Collen J."/>
            <person name="Corre E."/>
            <person name="Da Silva C."/>
            <person name="Delage L."/>
            <person name="Delaroque N."/>
            <person name="Dittami S.M."/>
            <person name="Doulbeau S."/>
            <person name="Elias M."/>
            <person name="Farnham G."/>
            <person name="Gachon C.M."/>
            <person name="Gschloessl B."/>
            <person name="Heesch S."/>
            <person name="Jabbari K."/>
            <person name="Jubin C."/>
            <person name="Kawai H."/>
            <person name="Kimura K."/>
            <person name="Kloareg B."/>
            <person name="Kupper F.C."/>
            <person name="Lang D."/>
            <person name="Le Bail A."/>
            <person name="Leblanc C."/>
            <person name="Lerouge P."/>
            <person name="Lohr M."/>
            <person name="Lopez P.J."/>
            <person name="Martens C."/>
            <person name="Maumus F."/>
            <person name="Michel G."/>
            <person name="Miranda-Saavedra D."/>
            <person name="Morales J."/>
            <person name="Moreau H."/>
            <person name="Motomura T."/>
            <person name="Nagasato C."/>
            <person name="Napoli C.A."/>
            <person name="Nelson D.R."/>
            <person name="Nyvall-Collen P."/>
            <person name="Peters A.F."/>
            <person name="Pommier C."/>
            <person name="Potin P."/>
            <person name="Poulain J."/>
            <person name="Quesneville H."/>
            <person name="Read B."/>
            <person name="Rensing S.A."/>
            <person name="Ritter A."/>
            <person name="Rousvoal S."/>
            <person name="Samanta M."/>
            <person name="Samson G."/>
            <person name="Schroeder D.C."/>
            <person name="Segurens B."/>
            <person name="Strittmatter M."/>
            <person name="Tonon T."/>
            <person name="Tregear J.W."/>
            <person name="Valentin K."/>
            <person name="von Dassow P."/>
            <person name="Yamagishi T."/>
            <person name="Van de Peer Y."/>
            <person name="Wincker P."/>
        </authorList>
    </citation>
    <scope>NUCLEOTIDE SEQUENCE [LARGE SCALE GENOMIC DNA]</scope>
    <source>
        <strain evidence="3">Ec32 / CCAP1310/4</strain>
    </source>
</reference>
<accession>D8LIN2</accession>
<dbReference type="Proteomes" id="UP000002630">
    <property type="component" value="Linkage Group LG23"/>
</dbReference>
<dbReference type="OrthoDB" id="69179at2759"/>
<dbReference type="EMBL" id="FN648399">
    <property type="protein sequence ID" value="CBN75942.1"/>
    <property type="molecule type" value="Genomic_DNA"/>
</dbReference>